<geneLocation type="chloroplast" evidence="1"/>
<keyword evidence="1" id="KW-0150">Chloroplast</keyword>
<dbReference type="InterPro" id="IPR019656">
    <property type="entry name" value="Uncharacterised_Ycf34"/>
</dbReference>
<dbReference type="AlphaFoldDB" id="A0A2I4Q2R2"/>
<protein>
    <submittedName>
        <fullName evidence="1">Conserved hypothetical plastid protein</fullName>
    </submittedName>
</protein>
<evidence type="ECO:0000313" key="1">
    <source>
        <dbReference type="EMBL" id="AQZ25006.1"/>
    </source>
</evidence>
<accession>A0A2I4Q2R2</accession>
<dbReference type="RefSeq" id="YP_009455789.1">
    <property type="nucleotide sequence ID" value="NC_036804.1"/>
</dbReference>
<dbReference type="GeneID" id="35656047"/>
<name>A0A2I4Q2R2_9PHAE</name>
<organism evidence="1">
    <name type="scientific">Dictyopteris divaricata</name>
    <dbReference type="NCBI Taxonomy" id="156996"/>
    <lineage>
        <taxon>Eukaryota</taxon>
        <taxon>Sar</taxon>
        <taxon>Stramenopiles</taxon>
        <taxon>Ochrophyta</taxon>
        <taxon>PX clade</taxon>
        <taxon>Phaeophyceae</taxon>
        <taxon>Dictyotales</taxon>
        <taxon>Dictyotaceae</taxon>
        <taxon>Dictyopteris</taxon>
    </lineage>
</organism>
<gene>
    <name evidence="1" type="primary">ycf34</name>
</gene>
<dbReference type="EMBL" id="KY433579">
    <property type="protein sequence ID" value="AQZ25006.1"/>
    <property type="molecule type" value="Genomic_DNA"/>
</dbReference>
<keyword evidence="1" id="KW-0934">Plastid</keyword>
<proteinExistence type="predicted"/>
<reference evidence="1" key="1">
    <citation type="journal article" date="2017" name="Mar. Biotechnol.">
        <title>Plastid Genome of Dictyopteris divaricata (Dictyotales, Phaeophyceae): Understanding the Evolution of Plastid Genomes in Brown Algae.</title>
        <authorList>
            <person name="Liu F."/>
            <person name="Jin Z."/>
            <person name="Wang Y."/>
            <person name="Bi Y."/>
            <person name="Melton J.T.III."/>
        </authorList>
    </citation>
    <scope>NUCLEOTIDE SEQUENCE</scope>
</reference>
<sequence length="96" mass="11292">MCICLNCFRISNCVLYEIMGQKHKEVNSSISTSFYPQSPVIQTLLSYSNKNKVLIEWDINECLSYQEKPGSWVFIKLYKGIASDYLFYDLFFDTNY</sequence>
<dbReference type="Pfam" id="PF10718">
    <property type="entry name" value="Ycf34"/>
    <property type="match status" value="1"/>
</dbReference>